<proteinExistence type="predicted"/>
<sequence>MLLREEPDFGLTAAPSAVFQRGTGAWMASLWKTDDCFQVSGGAVWWFRLEKMVWKVYRRDHTPFPLDVGISHYYEATPKYGGYAWARGASPLSPFGDYSVTGGAMLRHRRRSYLSRVGEHVRNHNDTSDFQKSNFFGFGYAGLGLSLTHSRGRSDISSQASPRTNKA</sequence>
<dbReference type="AlphaFoldDB" id="A0A450Z9C2"/>
<evidence type="ECO:0000313" key="1">
    <source>
        <dbReference type="EMBL" id="VFK50405.1"/>
    </source>
</evidence>
<organism evidence="1">
    <name type="scientific">Candidatus Kentrum sp. TC</name>
    <dbReference type="NCBI Taxonomy" id="2126339"/>
    <lineage>
        <taxon>Bacteria</taxon>
        <taxon>Pseudomonadati</taxon>
        <taxon>Pseudomonadota</taxon>
        <taxon>Gammaproteobacteria</taxon>
        <taxon>Candidatus Kentrum</taxon>
    </lineage>
</organism>
<accession>A0A450Z9C2</accession>
<gene>
    <name evidence="1" type="ORF">BECKTC1821D_GA0114238_11027</name>
</gene>
<reference evidence="1" key="1">
    <citation type="submission" date="2019-02" db="EMBL/GenBank/DDBJ databases">
        <authorList>
            <person name="Gruber-Vodicka R. H."/>
            <person name="Seah K. B. B."/>
        </authorList>
    </citation>
    <scope>NUCLEOTIDE SEQUENCE</scope>
    <source>
        <strain evidence="1">BECK_BZ123</strain>
    </source>
</reference>
<name>A0A450Z9C2_9GAMM</name>
<protein>
    <submittedName>
        <fullName evidence="1">Uncharacterized protein</fullName>
    </submittedName>
</protein>
<dbReference type="EMBL" id="CAADFS010000102">
    <property type="protein sequence ID" value="VFK50405.1"/>
    <property type="molecule type" value="Genomic_DNA"/>
</dbReference>